<sequence>MDFIDEGIDLARDRNEYLLELIDTMEKGGFSEARDGGVGGMPMILGGGGLLGGLAGKGKGALGWLLNKGTNAGGSIWETITGGGGGLLSRVLSPFGSGVMPGIFEGASDAWEDFTGENPLDGLFDSLTGGEGQSFGPAMISAPEWATNLGSDLAKDLQGLSWPELPDIGGFWSESMKGIDWPSLPGLTSWWSEKTKGIDWPSLPGLTSWWTENTKGIDWPNLPNLGGWWKGATNGLDWPGFPDLSGWWEKTVNGLSWPKIQKPVWVDEILSDPGGSAKDAGNAAVKGIQETGKSAIDWYLSNHPLFSRLDSDADGYTPPTATEDGDVRNIGAVTDTRGDNPFAVENIEMTSDDDTETEERTMQTTRSEQTEATLTLESNTEYTIDDDAIVRKLKRHQREEVKEIERRVRDLERALKRV</sequence>
<name>A0ABD6ARZ7_9EURY</name>
<keyword evidence="2" id="KW-1185">Reference proteome</keyword>
<proteinExistence type="predicted"/>
<reference evidence="1 2" key="1">
    <citation type="journal article" date="2019" name="Int. J. Syst. Evol. Microbiol.">
        <title>The Global Catalogue of Microorganisms (GCM) 10K type strain sequencing project: providing services to taxonomists for standard genome sequencing and annotation.</title>
        <authorList>
            <consortium name="The Broad Institute Genomics Platform"/>
            <consortium name="The Broad Institute Genome Sequencing Center for Infectious Disease"/>
            <person name="Wu L."/>
            <person name="Ma J."/>
        </authorList>
    </citation>
    <scope>NUCLEOTIDE SEQUENCE [LARGE SCALE GENOMIC DNA]</scope>
    <source>
        <strain evidence="1 2">CGMCC 1.12563</strain>
    </source>
</reference>
<dbReference type="RefSeq" id="WP_250872442.1">
    <property type="nucleotide sequence ID" value="NZ_JALXFV010000002.1"/>
</dbReference>
<organism evidence="1 2">
    <name type="scientific">Halomarina rubra</name>
    <dbReference type="NCBI Taxonomy" id="2071873"/>
    <lineage>
        <taxon>Archaea</taxon>
        <taxon>Methanobacteriati</taxon>
        <taxon>Methanobacteriota</taxon>
        <taxon>Stenosarchaea group</taxon>
        <taxon>Halobacteria</taxon>
        <taxon>Halobacteriales</taxon>
        <taxon>Natronomonadaceae</taxon>
        <taxon>Halomarina</taxon>
    </lineage>
</organism>
<dbReference type="Proteomes" id="UP001597187">
    <property type="component" value="Unassembled WGS sequence"/>
</dbReference>
<protein>
    <submittedName>
        <fullName evidence="1">Uncharacterized protein</fullName>
    </submittedName>
</protein>
<comment type="caution">
    <text evidence="1">The sequence shown here is derived from an EMBL/GenBank/DDBJ whole genome shotgun (WGS) entry which is preliminary data.</text>
</comment>
<dbReference type="AlphaFoldDB" id="A0ABD6ARZ7"/>
<gene>
    <name evidence="1" type="ORF">ACFSBT_04115</name>
</gene>
<evidence type="ECO:0000313" key="2">
    <source>
        <dbReference type="Proteomes" id="UP001597187"/>
    </source>
</evidence>
<evidence type="ECO:0000313" key="1">
    <source>
        <dbReference type="EMBL" id="MFD1512464.1"/>
    </source>
</evidence>
<dbReference type="EMBL" id="JBHUDC010000002">
    <property type="protein sequence ID" value="MFD1512464.1"/>
    <property type="molecule type" value="Genomic_DNA"/>
</dbReference>
<accession>A0ABD6ARZ7</accession>